<dbReference type="Proteomes" id="UP000299102">
    <property type="component" value="Unassembled WGS sequence"/>
</dbReference>
<evidence type="ECO:0000256" key="1">
    <source>
        <dbReference type="SAM" id="MobiDB-lite"/>
    </source>
</evidence>
<sequence length="94" mass="10851">MNDDELISRRKKQNADRVRAYRKRKKDLGAMPSTSTVQSVSKTLYNKIPKTLKPHERMGFLDIGPLAAVVGTCCPEIRIMRFERAHRVTKCYDL</sequence>
<gene>
    <name evidence="2" type="ORF">EVAR_13223_1</name>
</gene>
<keyword evidence="3" id="KW-1185">Reference proteome</keyword>
<dbReference type="OrthoDB" id="7512256at2759"/>
<accession>A0A4C1TS57</accession>
<evidence type="ECO:0008006" key="4">
    <source>
        <dbReference type="Google" id="ProtNLM"/>
    </source>
</evidence>
<name>A0A4C1TS57_EUMVA</name>
<organism evidence="2 3">
    <name type="scientific">Eumeta variegata</name>
    <name type="common">Bagworm moth</name>
    <name type="synonym">Eumeta japonica</name>
    <dbReference type="NCBI Taxonomy" id="151549"/>
    <lineage>
        <taxon>Eukaryota</taxon>
        <taxon>Metazoa</taxon>
        <taxon>Ecdysozoa</taxon>
        <taxon>Arthropoda</taxon>
        <taxon>Hexapoda</taxon>
        <taxon>Insecta</taxon>
        <taxon>Pterygota</taxon>
        <taxon>Neoptera</taxon>
        <taxon>Endopterygota</taxon>
        <taxon>Lepidoptera</taxon>
        <taxon>Glossata</taxon>
        <taxon>Ditrysia</taxon>
        <taxon>Tineoidea</taxon>
        <taxon>Psychidae</taxon>
        <taxon>Oiketicinae</taxon>
        <taxon>Eumeta</taxon>
    </lineage>
</organism>
<proteinExistence type="predicted"/>
<evidence type="ECO:0000313" key="2">
    <source>
        <dbReference type="EMBL" id="GBP16842.1"/>
    </source>
</evidence>
<dbReference type="EMBL" id="BGZK01000082">
    <property type="protein sequence ID" value="GBP16842.1"/>
    <property type="molecule type" value="Genomic_DNA"/>
</dbReference>
<comment type="caution">
    <text evidence="2">The sequence shown here is derived from an EMBL/GenBank/DDBJ whole genome shotgun (WGS) entry which is preliminary data.</text>
</comment>
<evidence type="ECO:0000313" key="3">
    <source>
        <dbReference type="Proteomes" id="UP000299102"/>
    </source>
</evidence>
<reference evidence="2 3" key="1">
    <citation type="journal article" date="2019" name="Commun. Biol.">
        <title>The bagworm genome reveals a unique fibroin gene that provides high tensile strength.</title>
        <authorList>
            <person name="Kono N."/>
            <person name="Nakamura H."/>
            <person name="Ohtoshi R."/>
            <person name="Tomita M."/>
            <person name="Numata K."/>
            <person name="Arakawa K."/>
        </authorList>
    </citation>
    <scope>NUCLEOTIDE SEQUENCE [LARGE SCALE GENOMIC DNA]</scope>
</reference>
<protein>
    <recommendedName>
        <fullName evidence="4">BZIP domain-containing protein</fullName>
    </recommendedName>
</protein>
<feature type="region of interest" description="Disordered" evidence="1">
    <location>
        <begin position="1"/>
        <end position="35"/>
    </location>
</feature>
<dbReference type="AlphaFoldDB" id="A0A4C1TS57"/>